<dbReference type="GO" id="GO:0005524">
    <property type="term" value="F:ATP binding"/>
    <property type="evidence" value="ECO:0007669"/>
    <property type="project" value="UniProtKB-KW"/>
</dbReference>
<feature type="transmembrane region" description="Helical" evidence="8">
    <location>
        <begin position="826"/>
        <end position="848"/>
    </location>
</feature>
<dbReference type="InterPro" id="IPR003593">
    <property type="entry name" value="AAA+_ATPase"/>
</dbReference>
<dbReference type="InterPro" id="IPR036640">
    <property type="entry name" value="ABC1_TM_sf"/>
</dbReference>
<dbReference type="SUPFAM" id="SSF52540">
    <property type="entry name" value="P-loop containing nucleoside triphosphate hydrolases"/>
    <property type="match status" value="2"/>
</dbReference>
<dbReference type="Pfam" id="PF00005">
    <property type="entry name" value="ABC_tran"/>
    <property type="match status" value="2"/>
</dbReference>
<evidence type="ECO:0000313" key="12">
    <source>
        <dbReference type="RefSeq" id="XP_025405838.1"/>
    </source>
</evidence>
<feature type="transmembrane region" description="Helical" evidence="8">
    <location>
        <begin position="238"/>
        <end position="256"/>
    </location>
</feature>
<feature type="domain" description="ABC transmembrane type-1" evidence="10">
    <location>
        <begin position="805"/>
        <end position="1066"/>
    </location>
</feature>
<feature type="transmembrane region" description="Helical" evidence="8">
    <location>
        <begin position="1009"/>
        <end position="1029"/>
    </location>
</feature>
<dbReference type="GeneID" id="112680056"/>
<dbReference type="Pfam" id="PF00664">
    <property type="entry name" value="ABC_membrane"/>
    <property type="match status" value="2"/>
</dbReference>
<reference evidence="12" key="1">
    <citation type="submission" date="2025-08" db="UniProtKB">
        <authorList>
            <consortium name="RefSeq"/>
        </authorList>
    </citation>
    <scope>IDENTIFICATION</scope>
    <source>
        <tissue evidence="12">Whole body</tissue>
    </source>
</reference>
<dbReference type="InterPro" id="IPR027417">
    <property type="entry name" value="P-loop_NTPase"/>
</dbReference>
<sequence length="1381" mass="155965">MDAGIKVERPPHPRANANFFEILTFGWILKLFQIGNKRDLEINDLYSTLNDHLSSSLGNELEKKWRIELAKAKKSNRHPSLLSALLQMFGPKWILYGFLLLIIETLLCVCQSIFLGCIIVRFESDMPQDQSSQYLGIFYGFCLVIAIVLKTMGFIAYDMLTAHMGMKMRVSTCFLIYNKALRLSKSALSKITVGHIVNLLSNDVNRFDTAIMRIHYLWISPIQTIVFTYFLWQEVGVSSIIGVAAIIIFIPFQVWLGKKTSELRLKTAIRTDERVGLMNEIISGMQVIKMYTWEKPFQSLVQYARKKEIQQIRGAFYIRSVLLSFMTFHTRIALFSCIILYNLLGNLITAQKVFVITSYYNILRLTMTLYFPQGIGQISELFVSIKRLQNFLLYEEKNNQVANRSKADKASNGVKKLNIINDEVSLNKLDNLDESENLSDLGIFISNATAKWTDIQTENSFENINLTVRPGRLVAIIGPVGAGKSSLIQAILRELPLSEGNISVHGVVSYASQEPWLFAGSVQQNILFGLPMDKERYKKIINVCALKTDLEQFPYSDRTIVGERGVSLSGGQKARINLARAIYKQADIYLLDDPLSAVDTHVGKHLFEKCIKGYLKEKTCILITHQLQHLTKVDQIILMENAKILVKGPYDELQASGLDFTKLLNSSAETTDIFENETIKYTNTSSINPKSILSRQDSVQSVASSTADIQHYGSIEEPNEVAETRSSGNFSLAVYSSYYSAAGNVLIKIFLLFMFIFTQVLLSGGEYWITFWVNLEEHVFHYANNIKIYKLTAEVNNTYTYTNSTTATNERSGTILWWNISRQTCIIVFAIFIFSMILSTLITSAMFVSVSMKASMNLHNKLFNALTRATMYFFNTNSSGRILNRFSRDIGAIDEMLPIALMDCIQIGLALLGIIIVIGIVNIYLMIPTFIIGIVFYKLRVFYLSTSRSVKRLEGVTRSPVIAHLNASLQGLTTIRAFEAEHILSKEFDNHQDLHSSAYYLLLTSSRAFGFWLDVVCLSYISIVTFSFLNIGNNTYAGNVGLAITQAIGLTGMFQWGMRQAAELENHMTSVERVLEYTNVPQESALESPPDKKPPKEWPQKGQIIFKNFYLRYSPDTPHVLKNLNIKIESMEKVGIVGRTGAGKSSLIGALFRLALNEGSIYVDDLDINELGLHELRSKISIIPQEPVLFSGTMRKNLDPFDEYPDHALWNALDEVELKDVIEDLPCGLNSKMSEGGSNFSVGQRQLVCLARAIVRNNKILVLDEATANVDPQTDALIQNTIRNKFRMCTVLTIAHRLNTVMDSDKVLVMDAGKMVEFDHPHILLKIKDGFLYKMVEQTGRDTADFLHSVAAESYNTIQRTKESPIRLINEDVDDYSNKNN</sequence>
<name>A0A8B8F560_9HEMI</name>
<evidence type="ECO:0000256" key="7">
    <source>
        <dbReference type="ARBA" id="ARBA00023136"/>
    </source>
</evidence>
<feature type="transmembrane region" description="Helical" evidence="8">
    <location>
        <begin position="1036"/>
        <end position="1058"/>
    </location>
</feature>
<dbReference type="PROSITE" id="PS50929">
    <property type="entry name" value="ABC_TM1F"/>
    <property type="match status" value="2"/>
</dbReference>
<evidence type="ECO:0000256" key="1">
    <source>
        <dbReference type="ARBA" id="ARBA00004141"/>
    </source>
</evidence>
<dbReference type="SMART" id="SM00382">
    <property type="entry name" value="AAA"/>
    <property type="match status" value="2"/>
</dbReference>
<evidence type="ECO:0000256" key="8">
    <source>
        <dbReference type="SAM" id="Phobius"/>
    </source>
</evidence>
<dbReference type="RefSeq" id="XP_025405838.1">
    <property type="nucleotide sequence ID" value="XM_025550053.1"/>
</dbReference>
<evidence type="ECO:0000313" key="11">
    <source>
        <dbReference type="Proteomes" id="UP000694846"/>
    </source>
</evidence>
<feature type="domain" description="ABC transporter" evidence="9">
    <location>
        <begin position="443"/>
        <end position="666"/>
    </location>
</feature>
<accession>A0A8B8F560</accession>
<dbReference type="GO" id="GO:0016887">
    <property type="term" value="F:ATP hydrolysis activity"/>
    <property type="evidence" value="ECO:0007669"/>
    <property type="project" value="InterPro"/>
</dbReference>
<keyword evidence="3 8" id="KW-0812">Transmembrane</keyword>
<dbReference type="PROSITE" id="PS50893">
    <property type="entry name" value="ABC_TRANSPORTER_2"/>
    <property type="match status" value="2"/>
</dbReference>
<dbReference type="PROSITE" id="PS00211">
    <property type="entry name" value="ABC_TRANSPORTER_1"/>
    <property type="match status" value="2"/>
</dbReference>
<proteinExistence type="predicted"/>
<dbReference type="SUPFAM" id="SSF90123">
    <property type="entry name" value="ABC transporter transmembrane region"/>
    <property type="match status" value="2"/>
</dbReference>
<feature type="domain" description="ABC transmembrane type-1" evidence="10">
    <location>
        <begin position="97"/>
        <end position="363"/>
    </location>
</feature>
<dbReference type="CDD" id="cd03250">
    <property type="entry name" value="ABCC_MRP_domain1"/>
    <property type="match status" value="1"/>
</dbReference>
<feature type="domain" description="ABC transporter" evidence="9">
    <location>
        <begin position="1104"/>
        <end position="1337"/>
    </location>
</feature>
<keyword evidence="11" id="KW-1185">Reference proteome</keyword>
<evidence type="ECO:0000259" key="9">
    <source>
        <dbReference type="PROSITE" id="PS50893"/>
    </source>
</evidence>
<keyword evidence="2" id="KW-0813">Transport</keyword>
<organism evidence="11 12">
    <name type="scientific">Sipha flava</name>
    <name type="common">yellow sugarcane aphid</name>
    <dbReference type="NCBI Taxonomy" id="143950"/>
    <lineage>
        <taxon>Eukaryota</taxon>
        <taxon>Metazoa</taxon>
        <taxon>Ecdysozoa</taxon>
        <taxon>Arthropoda</taxon>
        <taxon>Hexapoda</taxon>
        <taxon>Insecta</taxon>
        <taxon>Pterygota</taxon>
        <taxon>Neoptera</taxon>
        <taxon>Paraneoptera</taxon>
        <taxon>Hemiptera</taxon>
        <taxon>Sternorrhyncha</taxon>
        <taxon>Aphidomorpha</taxon>
        <taxon>Aphidoidea</taxon>
        <taxon>Aphididae</taxon>
        <taxon>Sipha</taxon>
    </lineage>
</organism>
<evidence type="ECO:0000256" key="6">
    <source>
        <dbReference type="ARBA" id="ARBA00022989"/>
    </source>
</evidence>
<dbReference type="FunFam" id="3.40.50.300:FF:000482">
    <property type="entry name" value="Multidrug resistance-associated protein member 4"/>
    <property type="match status" value="1"/>
</dbReference>
<dbReference type="OrthoDB" id="6500128at2759"/>
<dbReference type="PANTHER" id="PTHR24223">
    <property type="entry name" value="ATP-BINDING CASSETTE SUB-FAMILY C"/>
    <property type="match status" value="1"/>
</dbReference>
<feature type="transmembrane region" description="Helical" evidence="8">
    <location>
        <begin position="134"/>
        <end position="160"/>
    </location>
</feature>
<feature type="transmembrane region" description="Helical" evidence="8">
    <location>
        <begin position="316"/>
        <end position="341"/>
    </location>
</feature>
<dbReference type="Proteomes" id="UP000694846">
    <property type="component" value="Unplaced"/>
</dbReference>
<feature type="transmembrane region" description="Helical" evidence="8">
    <location>
        <begin position="93"/>
        <end position="122"/>
    </location>
</feature>
<evidence type="ECO:0000256" key="3">
    <source>
        <dbReference type="ARBA" id="ARBA00022692"/>
    </source>
</evidence>
<dbReference type="InterPro" id="IPR017871">
    <property type="entry name" value="ABC_transporter-like_CS"/>
</dbReference>
<feature type="transmembrane region" description="Helical" evidence="8">
    <location>
        <begin position="909"/>
        <end position="937"/>
    </location>
</feature>
<keyword evidence="6 8" id="KW-1133">Transmembrane helix</keyword>
<dbReference type="CDD" id="cd03244">
    <property type="entry name" value="ABCC_MRP_domain2"/>
    <property type="match status" value="1"/>
</dbReference>
<dbReference type="InterPro" id="IPR050173">
    <property type="entry name" value="ABC_transporter_C-like"/>
</dbReference>
<dbReference type="Gene3D" id="1.20.1560.10">
    <property type="entry name" value="ABC transporter type 1, transmembrane domain"/>
    <property type="match status" value="2"/>
</dbReference>
<evidence type="ECO:0000256" key="2">
    <source>
        <dbReference type="ARBA" id="ARBA00022448"/>
    </source>
</evidence>
<dbReference type="InterPro" id="IPR011527">
    <property type="entry name" value="ABC1_TM_dom"/>
</dbReference>
<evidence type="ECO:0000256" key="4">
    <source>
        <dbReference type="ARBA" id="ARBA00022741"/>
    </source>
</evidence>
<dbReference type="FunFam" id="1.20.1560.10:FF:000026">
    <property type="entry name" value="Multidrug resistance-associated protein lethal(2)03659"/>
    <property type="match status" value="1"/>
</dbReference>
<protein>
    <submittedName>
        <fullName evidence="12">Probable multidrug resistance-associated protein lethal(2)03659 isoform X1</fullName>
    </submittedName>
</protein>
<dbReference type="PANTHER" id="PTHR24223:SF448">
    <property type="entry name" value="FI20146P1-RELATED"/>
    <property type="match status" value="1"/>
</dbReference>
<feature type="transmembrane region" description="Helical" evidence="8">
    <location>
        <begin position="214"/>
        <end position="232"/>
    </location>
</feature>
<evidence type="ECO:0000256" key="5">
    <source>
        <dbReference type="ARBA" id="ARBA00022840"/>
    </source>
</evidence>
<evidence type="ECO:0000259" key="10">
    <source>
        <dbReference type="PROSITE" id="PS50929"/>
    </source>
</evidence>
<keyword evidence="4" id="KW-0547">Nucleotide-binding</keyword>
<feature type="transmembrane region" description="Helical" evidence="8">
    <location>
        <begin position="745"/>
        <end position="762"/>
    </location>
</feature>
<dbReference type="GO" id="GO:0016020">
    <property type="term" value="C:membrane"/>
    <property type="evidence" value="ECO:0007669"/>
    <property type="project" value="UniProtKB-SubCell"/>
</dbReference>
<dbReference type="GO" id="GO:0140359">
    <property type="term" value="F:ABC-type transporter activity"/>
    <property type="evidence" value="ECO:0007669"/>
    <property type="project" value="InterPro"/>
</dbReference>
<gene>
    <name evidence="12" type="primary">LOC112680056</name>
</gene>
<keyword evidence="7 8" id="KW-0472">Membrane</keyword>
<dbReference type="Gene3D" id="3.40.50.300">
    <property type="entry name" value="P-loop containing nucleotide triphosphate hydrolases"/>
    <property type="match status" value="2"/>
</dbReference>
<keyword evidence="5" id="KW-0067">ATP-binding</keyword>
<comment type="subcellular location">
    <subcellularLocation>
        <location evidence="1">Membrane</location>
        <topology evidence="1">Multi-pass membrane protein</topology>
    </subcellularLocation>
</comment>
<dbReference type="FunFam" id="3.40.50.300:FF:000163">
    <property type="entry name" value="Multidrug resistance-associated protein member 4"/>
    <property type="match status" value="1"/>
</dbReference>
<dbReference type="InterPro" id="IPR003439">
    <property type="entry name" value="ABC_transporter-like_ATP-bd"/>
</dbReference>
<dbReference type="FunFam" id="1.20.1560.10:FF:000014">
    <property type="entry name" value="Multidrug resistance-associated protein member 4"/>
    <property type="match status" value="1"/>
</dbReference>